<keyword evidence="3" id="KW-1185">Reference proteome</keyword>
<sequence>MMGRKWFREVDELEDPVFSDDDDDNDDEDGDDDDSDGGDVPIDTDATHETRSKIFNEHEFERRQKIIEDNQVQLMKGQDTLIKENKKIKKYVKGLMKFLSCFGDANEKTKANKKFLEHSDDDEEIEATTGEEATTSHPGTTSVGSGIDDYLIGDDDDVMGQFIGSGGGGLKIN</sequence>
<name>A0AAV3QCD9_LITER</name>
<comment type="caution">
    <text evidence="2">The sequence shown here is derived from an EMBL/GenBank/DDBJ whole genome shotgun (WGS) entry which is preliminary data.</text>
</comment>
<gene>
    <name evidence="2" type="ORF">LIER_39118</name>
</gene>
<organism evidence="2 3">
    <name type="scientific">Lithospermum erythrorhizon</name>
    <name type="common">Purple gromwell</name>
    <name type="synonym">Lithospermum officinale var. erythrorhizon</name>
    <dbReference type="NCBI Taxonomy" id="34254"/>
    <lineage>
        <taxon>Eukaryota</taxon>
        <taxon>Viridiplantae</taxon>
        <taxon>Streptophyta</taxon>
        <taxon>Embryophyta</taxon>
        <taxon>Tracheophyta</taxon>
        <taxon>Spermatophyta</taxon>
        <taxon>Magnoliopsida</taxon>
        <taxon>eudicotyledons</taxon>
        <taxon>Gunneridae</taxon>
        <taxon>Pentapetalae</taxon>
        <taxon>asterids</taxon>
        <taxon>lamiids</taxon>
        <taxon>Boraginales</taxon>
        <taxon>Boraginaceae</taxon>
        <taxon>Boraginoideae</taxon>
        <taxon>Lithospermeae</taxon>
        <taxon>Lithospermum</taxon>
    </lineage>
</organism>
<feature type="region of interest" description="Disordered" evidence="1">
    <location>
        <begin position="120"/>
        <end position="147"/>
    </location>
</feature>
<feature type="region of interest" description="Disordered" evidence="1">
    <location>
        <begin position="1"/>
        <end position="51"/>
    </location>
</feature>
<dbReference type="EMBL" id="BAABME010020591">
    <property type="protein sequence ID" value="GAA0160858.1"/>
    <property type="molecule type" value="Genomic_DNA"/>
</dbReference>
<feature type="compositionally biased region" description="Acidic residues" evidence="1">
    <location>
        <begin position="11"/>
        <end position="37"/>
    </location>
</feature>
<reference evidence="2 3" key="1">
    <citation type="submission" date="2024-01" db="EMBL/GenBank/DDBJ databases">
        <title>The complete chloroplast genome sequence of Lithospermum erythrorhizon: insights into the phylogenetic relationship among Boraginaceae species and the maternal lineages of purple gromwells.</title>
        <authorList>
            <person name="Okada T."/>
            <person name="Watanabe K."/>
        </authorList>
    </citation>
    <scope>NUCLEOTIDE SEQUENCE [LARGE SCALE GENOMIC DNA]</scope>
</reference>
<dbReference type="AlphaFoldDB" id="A0AAV3QCD9"/>
<dbReference type="Proteomes" id="UP001454036">
    <property type="component" value="Unassembled WGS sequence"/>
</dbReference>
<accession>A0AAV3QCD9</accession>
<evidence type="ECO:0000256" key="1">
    <source>
        <dbReference type="SAM" id="MobiDB-lite"/>
    </source>
</evidence>
<proteinExistence type="predicted"/>
<feature type="compositionally biased region" description="Basic and acidic residues" evidence="1">
    <location>
        <begin position="1"/>
        <end position="10"/>
    </location>
</feature>
<protein>
    <submittedName>
        <fullName evidence="2">Uncharacterized protein</fullName>
    </submittedName>
</protein>
<evidence type="ECO:0000313" key="2">
    <source>
        <dbReference type="EMBL" id="GAA0160858.1"/>
    </source>
</evidence>
<evidence type="ECO:0000313" key="3">
    <source>
        <dbReference type="Proteomes" id="UP001454036"/>
    </source>
</evidence>